<evidence type="ECO:0000313" key="5">
    <source>
        <dbReference type="Proteomes" id="UP000321805"/>
    </source>
</evidence>
<sequence length="497" mass="52820">MITPRLDVPPCASAAALALARDLGVGFPVAQVLVRRGLGDLEAARRWLAATDEHPASAFAGIDVAVELIARHAAERTRITVHGDYDVDGVVSTAILVRTLRAVGADVDWYLPSRGEDGYGLSAATVERLAARGTRLLVTADCGITSVAEVALARSLGLDVVVTDHHTPRADGALPDAPIVHPAVCGYPCADLCAGGVAHKVAGALLEACGHDADIALADLDLVALATVADCVPLRGENRRLARTGLLTLTRTEKVGLRALMRVAEVDPTRIDARTLGFQLAPRLNAAGRLARADAALELLLTHDEDRAQHIAQELDRANADRRFVEQRILFEAEAQVADLGPQPAYVLWAEGWHKGVIGIVASRIAERHHRPVLLVALAEGEDEGTGSGRSIPAFDLLGGLDACAAHLERHGGTGPPRAARCAGASSRRYGPPSAPMPRRCWSPRTSCRPSASTRSWPATSWARSWPRSSAAWRRSASATPRCRSWCPPRASSTPCR</sequence>
<dbReference type="SUPFAM" id="SSF64182">
    <property type="entry name" value="DHH phosphoesterases"/>
    <property type="match status" value="1"/>
</dbReference>
<dbReference type="PANTHER" id="PTHR30255:SF2">
    <property type="entry name" value="SINGLE-STRANDED-DNA-SPECIFIC EXONUCLEASE RECJ"/>
    <property type="match status" value="1"/>
</dbReference>
<gene>
    <name evidence="4" type="ORF">FSW04_15840</name>
</gene>
<feature type="domain" description="DHHA1" evidence="3">
    <location>
        <begin position="348"/>
        <end position="425"/>
    </location>
</feature>
<keyword evidence="4" id="KW-0540">Nuclease</keyword>
<dbReference type="EMBL" id="CP042430">
    <property type="protein sequence ID" value="QEC48901.1"/>
    <property type="molecule type" value="Genomic_DNA"/>
</dbReference>
<feature type="domain" description="DDH" evidence="2">
    <location>
        <begin position="78"/>
        <end position="226"/>
    </location>
</feature>
<dbReference type="KEGG" id="bsol:FSW04_15840"/>
<dbReference type="Pfam" id="PF01368">
    <property type="entry name" value="DHH"/>
    <property type="match status" value="1"/>
</dbReference>
<dbReference type="PANTHER" id="PTHR30255">
    <property type="entry name" value="SINGLE-STRANDED-DNA-SPECIFIC EXONUCLEASE RECJ"/>
    <property type="match status" value="1"/>
</dbReference>
<keyword evidence="4" id="KW-0269">Exonuclease</keyword>
<feature type="compositionally biased region" description="Low complexity" evidence="1">
    <location>
        <begin position="416"/>
        <end position="429"/>
    </location>
</feature>
<dbReference type="GO" id="GO:0003676">
    <property type="term" value="F:nucleic acid binding"/>
    <property type="evidence" value="ECO:0007669"/>
    <property type="project" value="InterPro"/>
</dbReference>
<keyword evidence="4" id="KW-0378">Hydrolase</keyword>
<dbReference type="Gene3D" id="3.10.310.30">
    <property type="match status" value="1"/>
</dbReference>
<feature type="region of interest" description="Disordered" evidence="1">
    <location>
        <begin position="415"/>
        <end position="481"/>
    </location>
</feature>
<dbReference type="InterPro" id="IPR038763">
    <property type="entry name" value="DHH_sf"/>
</dbReference>
<organism evidence="4 5">
    <name type="scientific">Baekduia soli</name>
    <dbReference type="NCBI Taxonomy" id="496014"/>
    <lineage>
        <taxon>Bacteria</taxon>
        <taxon>Bacillati</taxon>
        <taxon>Actinomycetota</taxon>
        <taxon>Thermoleophilia</taxon>
        <taxon>Solirubrobacterales</taxon>
        <taxon>Baekduiaceae</taxon>
        <taxon>Baekduia</taxon>
    </lineage>
</organism>
<dbReference type="AlphaFoldDB" id="A0A5B8U7I0"/>
<dbReference type="InterPro" id="IPR003156">
    <property type="entry name" value="DHHA1_dom"/>
</dbReference>
<evidence type="ECO:0000259" key="2">
    <source>
        <dbReference type="Pfam" id="PF01368"/>
    </source>
</evidence>
<evidence type="ECO:0000259" key="3">
    <source>
        <dbReference type="Pfam" id="PF02272"/>
    </source>
</evidence>
<dbReference type="OrthoDB" id="9809852at2"/>
<evidence type="ECO:0000313" key="4">
    <source>
        <dbReference type="EMBL" id="QEC48901.1"/>
    </source>
</evidence>
<feature type="compositionally biased region" description="Polar residues" evidence="1">
    <location>
        <begin position="444"/>
        <end position="458"/>
    </location>
</feature>
<keyword evidence="5" id="KW-1185">Reference proteome</keyword>
<proteinExistence type="predicted"/>
<dbReference type="Proteomes" id="UP000321805">
    <property type="component" value="Chromosome"/>
</dbReference>
<reference evidence="4 5" key="1">
    <citation type="journal article" date="2018" name="J. Microbiol.">
        <title>Baekduia soli gen. nov., sp. nov., a novel bacterium isolated from the soil of Baekdu Mountain and proposal of a novel family name, Baekduiaceae fam. nov.</title>
        <authorList>
            <person name="An D.S."/>
            <person name="Siddiqi M.Z."/>
            <person name="Kim K.H."/>
            <person name="Yu H.S."/>
            <person name="Im W.T."/>
        </authorList>
    </citation>
    <scope>NUCLEOTIDE SEQUENCE [LARGE SCALE GENOMIC DNA]</scope>
    <source>
        <strain evidence="4 5">BR7-21</strain>
    </source>
</reference>
<dbReference type="RefSeq" id="WP_146920955.1">
    <property type="nucleotide sequence ID" value="NZ_CP042430.1"/>
</dbReference>
<dbReference type="GO" id="GO:0004527">
    <property type="term" value="F:exonuclease activity"/>
    <property type="evidence" value="ECO:0007669"/>
    <property type="project" value="UniProtKB-KW"/>
</dbReference>
<feature type="compositionally biased region" description="Low complexity" evidence="1">
    <location>
        <begin position="459"/>
        <end position="481"/>
    </location>
</feature>
<dbReference type="Pfam" id="PF02272">
    <property type="entry name" value="DHHA1"/>
    <property type="match status" value="1"/>
</dbReference>
<dbReference type="InterPro" id="IPR051673">
    <property type="entry name" value="SSDNA_exonuclease_RecJ"/>
</dbReference>
<name>A0A5B8U7I0_9ACTN</name>
<protein>
    <submittedName>
        <fullName evidence="4">Single-stranded-DNA-specific exonuclease RecJ</fullName>
    </submittedName>
</protein>
<dbReference type="InterPro" id="IPR001667">
    <property type="entry name" value="DDH_dom"/>
</dbReference>
<evidence type="ECO:0000256" key="1">
    <source>
        <dbReference type="SAM" id="MobiDB-lite"/>
    </source>
</evidence>
<dbReference type="Gene3D" id="3.90.1640.30">
    <property type="match status" value="1"/>
</dbReference>
<accession>A0A5B8U7I0</accession>